<protein>
    <submittedName>
        <fullName evidence="2">Uncharacterized protein</fullName>
    </submittedName>
</protein>
<evidence type="ECO:0000313" key="1">
    <source>
        <dbReference type="Proteomes" id="UP000887579"/>
    </source>
</evidence>
<proteinExistence type="predicted"/>
<organism evidence="1 2">
    <name type="scientific">Panagrolaimus sp. ES5</name>
    <dbReference type="NCBI Taxonomy" id="591445"/>
    <lineage>
        <taxon>Eukaryota</taxon>
        <taxon>Metazoa</taxon>
        <taxon>Ecdysozoa</taxon>
        <taxon>Nematoda</taxon>
        <taxon>Chromadorea</taxon>
        <taxon>Rhabditida</taxon>
        <taxon>Tylenchina</taxon>
        <taxon>Panagrolaimomorpha</taxon>
        <taxon>Panagrolaimoidea</taxon>
        <taxon>Panagrolaimidae</taxon>
        <taxon>Panagrolaimus</taxon>
    </lineage>
</organism>
<name>A0AC34GDU8_9BILA</name>
<accession>A0AC34GDU8</accession>
<sequence>IIPLLISYFDREDPYISIPVLATLGTITNNEKAGKLITPNVLTHIKNMYKADYEQLKNGIMQFFTRFIVVENDKEYRRQAVFNIGVIEMALENLDDPQPITQEVNYFSNLS</sequence>
<reference evidence="2" key="1">
    <citation type="submission" date="2022-11" db="UniProtKB">
        <authorList>
            <consortium name="WormBaseParasite"/>
        </authorList>
    </citation>
    <scope>IDENTIFICATION</scope>
</reference>
<dbReference type="WBParaSite" id="ES5_v2.g27771.t1">
    <property type="protein sequence ID" value="ES5_v2.g27771.t1"/>
    <property type="gene ID" value="ES5_v2.g27771"/>
</dbReference>
<dbReference type="Proteomes" id="UP000887579">
    <property type="component" value="Unplaced"/>
</dbReference>
<evidence type="ECO:0000313" key="2">
    <source>
        <dbReference type="WBParaSite" id="ES5_v2.g27771.t1"/>
    </source>
</evidence>